<dbReference type="EMBL" id="JAFKMR010000031">
    <property type="protein sequence ID" value="MBN8745451.1"/>
    <property type="molecule type" value="Genomic_DNA"/>
</dbReference>
<dbReference type="InterPro" id="IPR041677">
    <property type="entry name" value="DNA2/NAM7_AAA_11"/>
</dbReference>
<feature type="domain" description="Restriction endonuclease type II-like" evidence="5">
    <location>
        <begin position="1647"/>
        <end position="1741"/>
    </location>
</feature>
<evidence type="ECO:0000259" key="5">
    <source>
        <dbReference type="Pfam" id="PF18741"/>
    </source>
</evidence>
<dbReference type="SUPFAM" id="SSF52980">
    <property type="entry name" value="Restriction endonuclease-like"/>
    <property type="match status" value="1"/>
</dbReference>
<dbReference type="FunFam" id="3.40.50.300:FF:002063">
    <property type="entry name" value="DNA helicase related protein"/>
    <property type="match status" value="1"/>
</dbReference>
<comment type="caution">
    <text evidence="6">The sequence shown here is derived from an EMBL/GenBank/DDBJ whole genome shotgun (WGS) entry which is preliminary data.</text>
</comment>
<dbReference type="Gene3D" id="3.40.960.10">
    <property type="entry name" value="VSR Endonuclease"/>
    <property type="match status" value="1"/>
</dbReference>
<feature type="compositionally biased region" description="Low complexity" evidence="1">
    <location>
        <begin position="354"/>
        <end position="367"/>
    </location>
</feature>
<name>A0A8I1MXG3_THIA3</name>
<dbReference type="Proteomes" id="UP000664800">
    <property type="component" value="Unassembled WGS sequence"/>
</dbReference>
<dbReference type="FunFam" id="3.40.960.10:FF:000002">
    <property type="entry name" value="DNA helicase related protein"/>
    <property type="match status" value="1"/>
</dbReference>
<proteinExistence type="predicted"/>
<dbReference type="Pfam" id="PF13087">
    <property type="entry name" value="AAA_12"/>
    <property type="match status" value="1"/>
</dbReference>
<dbReference type="InterPro" id="IPR021754">
    <property type="entry name" value="DUF3320"/>
</dbReference>
<evidence type="ECO:0000259" key="3">
    <source>
        <dbReference type="Pfam" id="PF13086"/>
    </source>
</evidence>
<evidence type="ECO:0000259" key="2">
    <source>
        <dbReference type="Pfam" id="PF11784"/>
    </source>
</evidence>
<dbReference type="InterPro" id="IPR047187">
    <property type="entry name" value="SF1_C_Upf1"/>
</dbReference>
<reference evidence="6" key="1">
    <citation type="submission" date="2021-02" db="EMBL/GenBank/DDBJ databases">
        <title>Thiocyanate and organic carbon inputs drive convergent selection for specific autotrophic Afipia and Thiobacillus strains within complex microbiomes.</title>
        <authorList>
            <person name="Huddy R.J."/>
            <person name="Sachdeva R."/>
            <person name="Kadzinga F."/>
            <person name="Kantor R.S."/>
            <person name="Harrison S.T.L."/>
            <person name="Banfield J.F."/>
        </authorList>
    </citation>
    <scope>NUCLEOTIDE SEQUENCE</scope>
    <source>
        <strain evidence="6">SCN18_13_7_16_R3_B_64_19</strain>
    </source>
</reference>
<feature type="domain" description="DNA2/NAM7 helicase helicase" evidence="3">
    <location>
        <begin position="1339"/>
        <end position="1380"/>
    </location>
</feature>
<dbReference type="SUPFAM" id="SSF52540">
    <property type="entry name" value="P-loop containing nucleoside triphosphate hydrolases"/>
    <property type="match status" value="1"/>
</dbReference>
<dbReference type="Pfam" id="PF13195">
    <property type="entry name" value="DUF4011"/>
    <property type="match status" value="1"/>
</dbReference>
<protein>
    <submittedName>
        <fullName evidence="6">DUF3320 domain-containing protein</fullName>
    </submittedName>
</protein>
<dbReference type="Gene3D" id="3.40.50.300">
    <property type="entry name" value="P-loop containing nucleotide triphosphate hydrolases"/>
    <property type="match status" value="3"/>
</dbReference>
<feature type="domain" description="DUF3320" evidence="2">
    <location>
        <begin position="1817"/>
        <end position="1863"/>
    </location>
</feature>
<feature type="domain" description="DNA2/NAM7 helicase-like C-terminal" evidence="4">
    <location>
        <begin position="1405"/>
        <end position="1597"/>
    </location>
</feature>
<dbReference type="InterPro" id="IPR041679">
    <property type="entry name" value="DNA2/NAM7-like_C"/>
</dbReference>
<dbReference type="GO" id="GO:0004386">
    <property type="term" value="F:helicase activity"/>
    <property type="evidence" value="ECO:0007669"/>
    <property type="project" value="InterPro"/>
</dbReference>
<sequence>MDEQDQAIAASPVRPDTALTLEIEADATLGYASIQNAIPVVRAIRLHNPATEAVEKIEVLLSCNPSFARGMHLRFERLAPGESRSISPLDLQPDHAFLSDLNEGLSARIDARVLAGGQEIANTSRAVEVLAYDQWAGTRALPELLAAFCMPNNPAIDELIGKASKLLRAQHSELSMNGYQSKSRDVVWKQVSALYCAIAAESLQYAEPPASFTSDGQKIRTPDRILEGRVATCLDLAMLFASCMEQAGLRPVILMKDGHAWVGVWLHEACFPDPLTDDVQAVRKRVDSGELLVFETTAVAHHQSHRPSLRIAMEQGQEHLLDEQAFGYAIDIHRARELQIRALPSRHNYLSRQAAPETEAPTAIEPTPRLPPLDPELLAPIDVPVSDTPEGRLASWKSKLLDLSLRNRLLNFKSTKSTLALIAPDLGRFEDALADGLEFTIRALPELMEGSDPRMAEVHMQRSGKSPVEQMALQALTNKELLVRVPQSELDSRLLEIHNTARTNLEEGGANTLYLALGFLRWTEVAKAETTQMAPILLVPVTLARQSVRSGFRLHRHDDETIVNPTLLQLLRTKFELNLPGMDTPPTDDKGVDVTKVLQTFRLAVREIAQWEVLEQACLGIFSFTKFLMWKDLQDRTEQLKGNRVVKHLIEHPGEAFAREAGGEAREHLDDFKPQEILAPLLMDSSQLRALCAVDSGHDLVLEGPPGTGKSQTITNLIAHSLAKGKTVLFVSEKMAALEVVHRRLSQIGLGPFCLELHSSKAKKTEVIQQLGKVLEIAAERTVDDWDREAERLQRLRGELNDLVAALHKSYPNGLTVFDAIGTCISHAGEEASRMPWADPLTHDRDALDALRETTRRMAAMAGDLGELQGHPLAQIGHAEWSPSWQDELLEAASALDGTIQKLRDIAATIERDVGIPTRGLDLQSYREVDRLADVMLAAPKVPVGVARAARDPGTQTKLRALAQHGQARAAAWKQVGEGWSAALAKLNAVELQASWSQTNAAWWPKSVFAKRAMLNKLSSFRDGTKRPTAQQVDTMLTALPTVNDEDQFLRSMQADAEALLDEQYRGIDTPWDSLAHYQAWAQSFQDAVVRMSAGQPEPAWSTRLHALVGSGRALLDASAPVGSALLAYRDTWREFEQGLRKVEELARPTEPLQGPARAQGALERIQGILSTWRMHSRQLQPWSLWRKVRDASIAQGLQDLVLALETGLVPLAGIVEHFEFSYQNWWLKKTIDREPALREFSSADHERKIREFRAADERFQHLTEAYIRVLLSQRVPTMGAVLTGVDTEYGRLKRELQKQRRHMPIRQLMQGLPSLLPRLKPCLLMSPLSVAQYLDAGYAPFDLVVFDEASQIAVWDAVGAIARGRQLVVVGDPKQLPPTNFFAKTSQDEDDAPDMTQVHDLESILDECLGAGMNQLSLEWHYRSRHESLITFSNAHYYDSRLITFPSPVTDDVAVRLERVQGTYDRGGSRTNQAEATAIVSAIEKLYLDKTKSHQTVGVVTFNQPQQSLINNLLDARRRANLALDRAIAAHASEPLFVKNLENVQGDERDLILFSITYGQDAAGRMTMNFGPLNGEGGHRRLNVAISRAREGVVIYSSLLPEHIDLSRVRAAGVRDLKHYLEFALRGPRALVEQAIPLGLEPDSPFETAVIRLLRERGWTVHPQVGCSGYRVDIGVVDPRAPGRYLAGIECDGRTYHSGATARDRDRLRQLVLEGLGWRIYRIWSTDWWLNPEREMEKVAGYLEQLLAQETEDAAEDEAGHADSTAVATGDAEQAGQVEQAGATPPHSEAAPLSTAKAPSADIYTVLSLPGGNPAAFYEAANDALLTQQLRDVIDAQGPIGETVLFRQIARAWGLERTGSRIIERLRHRLPADVHRTRVGDNLFLWPALGAIADLPAPRIADGHEESRRHVDDVCTEELAALVLLALKQYGAMPETDTCRAVCRLLGMARMPAEAEARVASAIERLSADGRIQRSGGLTVPAPGSA</sequence>
<evidence type="ECO:0000313" key="6">
    <source>
        <dbReference type="EMBL" id="MBN8745451.1"/>
    </source>
</evidence>
<dbReference type="Pfam" id="PF11784">
    <property type="entry name" value="DUF3320"/>
    <property type="match status" value="1"/>
</dbReference>
<gene>
    <name evidence="6" type="ORF">J0I24_14285</name>
</gene>
<feature type="region of interest" description="Disordered" evidence="1">
    <location>
        <begin position="1753"/>
        <end position="1796"/>
    </location>
</feature>
<dbReference type="InterPro" id="IPR027417">
    <property type="entry name" value="P-loop_NTPase"/>
</dbReference>
<dbReference type="Pfam" id="PF18741">
    <property type="entry name" value="MTES_1575"/>
    <property type="match status" value="1"/>
</dbReference>
<dbReference type="InterPro" id="IPR045055">
    <property type="entry name" value="DNA2/NAM7-like"/>
</dbReference>
<feature type="region of interest" description="Disordered" evidence="1">
    <location>
        <begin position="353"/>
        <end position="384"/>
    </location>
</feature>
<accession>A0A8I1MXG3</accession>
<dbReference type="RefSeq" id="WP_276732223.1">
    <property type="nucleotide sequence ID" value="NZ_JAFKMR010000031.1"/>
</dbReference>
<dbReference type="InterPro" id="IPR049468">
    <property type="entry name" value="Restrct_endonuc-II-like_dom"/>
</dbReference>
<evidence type="ECO:0000313" key="7">
    <source>
        <dbReference type="Proteomes" id="UP000664800"/>
    </source>
</evidence>
<dbReference type="InterPro" id="IPR011335">
    <property type="entry name" value="Restrct_endonuc-II-like"/>
</dbReference>
<dbReference type="InterPro" id="IPR025103">
    <property type="entry name" value="DUF4011"/>
</dbReference>
<dbReference type="CDD" id="cd18808">
    <property type="entry name" value="SF1_C_Upf1"/>
    <property type="match status" value="1"/>
</dbReference>
<dbReference type="PANTHER" id="PTHR10887:SF495">
    <property type="entry name" value="HELICASE SENATAXIN ISOFORM X1-RELATED"/>
    <property type="match status" value="1"/>
</dbReference>
<evidence type="ECO:0000256" key="1">
    <source>
        <dbReference type="SAM" id="MobiDB-lite"/>
    </source>
</evidence>
<organism evidence="6 7">
    <name type="scientific">Thiomonas arsenitoxydans (strain DSM 22701 / CIP 110005 / 3As)</name>
    <dbReference type="NCBI Taxonomy" id="426114"/>
    <lineage>
        <taxon>Bacteria</taxon>
        <taxon>Pseudomonadati</taxon>
        <taxon>Pseudomonadota</taxon>
        <taxon>Betaproteobacteria</taxon>
        <taxon>Burkholderiales</taxon>
        <taxon>Thiomonas</taxon>
    </lineage>
</organism>
<evidence type="ECO:0000259" key="4">
    <source>
        <dbReference type="Pfam" id="PF13087"/>
    </source>
</evidence>
<dbReference type="Pfam" id="PF13086">
    <property type="entry name" value="AAA_11"/>
    <property type="match status" value="1"/>
</dbReference>
<feature type="compositionally biased region" description="Low complexity" evidence="1">
    <location>
        <begin position="1773"/>
        <end position="1784"/>
    </location>
</feature>
<dbReference type="PANTHER" id="PTHR10887">
    <property type="entry name" value="DNA2/NAM7 HELICASE FAMILY"/>
    <property type="match status" value="1"/>
</dbReference>